<protein>
    <recommendedName>
        <fullName evidence="3">Sigma-70, region 4</fullName>
    </recommendedName>
</protein>
<name>A0A7K1L1F4_9ACTN</name>
<sequence>MITADALEKEVTLPGAAARHDDLWMRDAVGESPLRRDEALELLALGEVIARKAVYGRQLAVRSARASGASWSQIGAALGISKQAAWEAHGRWIDDQAEQNRETGYEGLDEDQTAAARALAGDVDDGA</sequence>
<organism evidence="1 2">
    <name type="scientific">Actinomadura litoris</name>
    <dbReference type="NCBI Taxonomy" id="2678616"/>
    <lineage>
        <taxon>Bacteria</taxon>
        <taxon>Bacillati</taxon>
        <taxon>Actinomycetota</taxon>
        <taxon>Actinomycetes</taxon>
        <taxon>Streptosporangiales</taxon>
        <taxon>Thermomonosporaceae</taxon>
        <taxon>Actinomadura</taxon>
    </lineage>
</organism>
<dbReference type="Proteomes" id="UP000432015">
    <property type="component" value="Unassembled WGS sequence"/>
</dbReference>
<proteinExistence type="predicted"/>
<evidence type="ECO:0000313" key="2">
    <source>
        <dbReference type="Proteomes" id="UP000432015"/>
    </source>
</evidence>
<comment type="caution">
    <text evidence="1">The sequence shown here is derived from an EMBL/GenBank/DDBJ whole genome shotgun (WGS) entry which is preliminary data.</text>
</comment>
<dbReference type="EMBL" id="WOFH01000005">
    <property type="protein sequence ID" value="MUN38222.1"/>
    <property type="molecule type" value="Genomic_DNA"/>
</dbReference>
<dbReference type="RefSeq" id="WP_156217358.1">
    <property type="nucleotide sequence ID" value="NZ_WOFH01000005.1"/>
</dbReference>
<dbReference type="AlphaFoldDB" id="A0A7K1L1F4"/>
<gene>
    <name evidence="1" type="ORF">GNZ18_16645</name>
</gene>
<evidence type="ECO:0000313" key="1">
    <source>
        <dbReference type="EMBL" id="MUN38222.1"/>
    </source>
</evidence>
<reference evidence="1 2" key="1">
    <citation type="submission" date="2019-11" db="EMBL/GenBank/DDBJ databases">
        <authorList>
            <person name="Cao P."/>
        </authorList>
    </citation>
    <scope>NUCLEOTIDE SEQUENCE [LARGE SCALE GENOMIC DNA]</scope>
    <source>
        <strain evidence="1 2">NEAU-AAG5</strain>
    </source>
</reference>
<keyword evidence="2" id="KW-1185">Reference proteome</keyword>
<accession>A0A7K1L1F4</accession>
<evidence type="ECO:0008006" key="3">
    <source>
        <dbReference type="Google" id="ProtNLM"/>
    </source>
</evidence>